<protein>
    <submittedName>
        <fullName evidence="6">Phospholipase, patatin family</fullName>
    </submittedName>
</protein>
<feature type="active site" description="Nucleophile" evidence="4">
    <location>
        <position position="65"/>
    </location>
</feature>
<evidence type="ECO:0000256" key="2">
    <source>
        <dbReference type="ARBA" id="ARBA00022963"/>
    </source>
</evidence>
<dbReference type="PROSITE" id="PS51635">
    <property type="entry name" value="PNPLA"/>
    <property type="match status" value="1"/>
</dbReference>
<gene>
    <name evidence="6" type="ORF">HMPREF9135_1786</name>
</gene>
<name>U2P572_9BACT</name>
<keyword evidence="3 4" id="KW-0443">Lipid metabolism</keyword>
<dbReference type="GO" id="GO:0016787">
    <property type="term" value="F:hydrolase activity"/>
    <property type="evidence" value="ECO:0007669"/>
    <property type="project" value="UniProtKB-UniRule"/>
</dbReference>
<dbReference type="EMBL" id="AWEY01000023">
    <property type="protein sequence ID" value="ERK39311.1"/>
    <property type="molecule type" value="Genomic_DNA"/>
</dbReference>
<feature type="short sequence motif" description="GXSXG" evidence="4">
    <location>
        <begin position="63"/>
        <end position="67"/>
    </location>
</feature>
<feature type="short sequence motif" description="DGA/G" evidence="4">
    <location>
        <begin position="179"/>
        <end position="181"/>
    </location>
</feature>
<evidence type="ECO:0000313" key="7">
    <source>
        <dbReference type="Proteomes" id="UP000016648"/>
    </source>
</evidence>
<evidence type="ECO:0000313" key="6">
    <source>
        <dbReference type="EMBL" id="ERK39311.1"/>
    </source>
</evidence>
<accession>U2P572</accession>
<reference evidence="6 7" key="1">
    <citation type="submission" date="2013-08" db="EMBL/GenBank/DDBJ databases">
        <authorList>
            <person name="Durkin A.S."/>
            <person name="Haft D.R."/>
            <person name="McCorrison J."/>
            <person name="Torralba M."/>
            <person name="Gillis M."/>
            <person name="Haft D.H."/>
            <person name="Methe B."/>
            <person name="Sutton G."/>
            <person name="Nelson K.E."/>
        </authorList>
    </citation>
    <scope>NUCLEOTIDE SEQUENCE [LARGE SCALE GENOMIC DNA]</scope>
    <source>
        <strain evidence="6 7">F0067</strain>
    </source>
</reference>
<sequence>MDINTLDLKERYTEIKDIVVRRIRGDKKDVALVLSSGGARGLAHIGAIEELVDRGYRIRSIAGTSMGALVAGMYATGNLDRFKEWMETMDRRKIISLTDFSLGFDHLVKGRRIIAALKEIVPDVRIEDLPIPYTAVATDWESGHEVVFTRGSLYGAIRASISLPAFFSPVKSGSKILIDGGITNPLPLNRVARTKGDLLVAVNVSGHDYLGQSRMKRAVEKREQENSRALRLLKRIMPADVHPEFNIYTLLNRTSSIMIHQNAQLSIRLTPPDILVDISMQRYGGFDYDKSARLARIGRRRMKEAIDGYEGK</sequence>
<keyword evidence="7" id="KW-1185">Reference proteome</keyword>
<dbReference type="GO" id="GO:0016042">
    <property type="term" value="P:lipid catabolic process"/>
    <property type="evidence" value="ECO:0007669"/>
    <property type="project" value="UniProtKB-UniRule"/>
</dbReference>
<dbReference type="InterPro" id="IPR016035">
    <property type="entry name" value="Acyl_Trfase/lysoPLipase"/>
</dbReference>
<evidence type="ECO:0000256" key="4">
    <source>
        <dbReference type="PROSITE-ProRule" id="PRU01161"/>
    </source>
</evidence>
<keyword evidence="2 4" id="KW-0442">Lipid degradation</keyword>
<dbReference type="Pfam" id="PF01734">
    <property type="entry name" value="Patatin"/>
    <property type="match status" value="1"/>
</dbReference>
<evidence type="ECO:0000256" key="3">
    <source>
        <dbReference type="ARBA" id="ARBA00023098"/>
    </source>
</evidence>
<dbReference type="InterPro" id="IPR050301">
    <property type="entry name" value="NTE"/>
</dbReference>
<dbReference type="PANTHER" id="PTHR14226:SF76">
    <property type="entry name" value="NTE FAMILY PROTEIN RSSA"/>
    <property type="match status" value="1"/>
</dbReference>
<dbReference type="SUPFAM" id="SSF52151">
    <property type="entry name" value="FabD/lysophospholipase-like"/>
    <property type="match status" value="1"/>
</dbReference>
<dbReference type="InterPro" id="IPR002641">
    <property type="entry name" value="PNPLA_dom"/>
</dbReference>
<feature type="active site" description="Proton acceptor" evidence="4">
    <location>
        <position position="179"/>
    </location>
</feature>
<dbReference type="Gene3D" id="3.40.1090.10">
    <property type="entry name" value="Cytosolic phospholipase A2 catalytic domain"/>
    <property type="match status" value="1"/>
</dbReference>
<dbReference type="PATRIC" id="fig|1115809.3.peg.1347"/>
<comment type="caution">
    <text evidence="4">Lacks conserved residue(s) required for the propagation of feature annotation.</text>
</comment>
<dbReference type="PANTHER" id="PTHR14226">
    <property type="entry name" value="NEUROPATHY TARGET ESTERASE/SWISS CHEESE D.MELANOGASTER"/>
    <property type="match status" value="1"/>
</dbReference>
<dbReference type="AlphaFoldDB" id="U2P572"/>
<dbReference type="RefSeq" id="WP_021589624.1">
    <property type="nucleotide sequence ID" value="NZ_AWEY01000023.1"/>
</dbReference>
<evidence type="ECO:0000256" key="1">
    <source>
        <dbReference type="ARBA" id="ARBA00022801"/>
    </source>
</evidence>
<dbReference type="Proteomes" id="UP000016648">
    <property type="component" value="Unassembled WGS sequence"/>
</dbReference>
<comment type="caution">
    <text evidence="6">The sequence shown here is derived from an EMBL/GenBank/DDBJ whole genome shotgun (WGS) entry which is preliminary data.</text>
</comment>
<proteinExistence type="predicted"/>
<evidence type="ECO:0000259" key="5">
    <source>
        <dbReference type="PROSITE" id="PS51635"/>
    </source>
</evidence>
<feature type="domain" description="PNPLA" evidence="5">
    <location>
        <begin position="32"/>
        <end position="192"/>
    </location>
</feature>
<keyword evidence="1 4" id="KW-0378">Hydrolase</keyword>
<organism evidence="6 7">
    <name type="scientific">Segatella baroniae F0067</name>
    <dbReference type="NCBI Taxonomy" id="1115809"/>
    <lineage>
        <taxon>Bacteria</taxon>
        <taxon>Pseudomonadati</taxon>
        <taxon>Bacteroidota</taxon>
        <taxon>Bacteroidia</taxon>
        <taxon>Bacteroidales</taxon>
        <taxon>Prevotellaceae</taxon>
        <taxon>Segatella</taxon>
    </lineage>
</organism>